<dbReference type="Proteomes" id="UP000627292">
    <property type="component" value="Unassembled WGS sequence"/>
</dbReference>
<evidence type="ECO:0000313" key="2">
    <source>
        <dbReference type="Proteomes" id="UP000627292"/>
    </source>
</evidence>
<evidence type="ECO:0000313" key="1">
    <source>
        <dbReference type="EMBL" id="GGH73497.1"/>
    </source>
</evidence>
<dbReference type="RefSeq" id="WP_188954611.1">
    <property type="nucleotide sequence ID" value="NZ_BMIB01000003.1"/>
</dbReference>
<gene>
    <name evidence="1" type="ORF">GCM10011379_35080</name>
</gene>
<dbReference type="AlphaFoldDB" id="A0A917J184"/>
<accession>A0A917J184</accession>
<keyword evidence="2" id="KW-1185">Reference proteome</keyword>
<comment type="caution">
    <text evidence="1">The sequence shown here is derived from an EMBL/GenBank/DDBJ whole genome shotgun (WGS) entry which is preliminary data.</text>
</comment>
<proteinExistence type="predicted"/>
<reference evidence="1" key="1">
    <citation type="journal article" date="2014" name="Int. J. Syst. Evol. Microbiol.">
        <title>Complete genome sequence of Corynebacterium casei LMG S-19264T (=DSM 44701T), isolated from a smear-ripened cheese.</title>
        <authorList>
            <consortium name="US DOE Joint Genome Institute (JGI-PGF)"/>
            <person name="Walter F."/>
            <person name="Albersmeier A."/>
            <person name="Kalinowski J."/>
            <person name="Ruckert C."/>
        </authorList>
    </citation>
    <scope>NUCLEOTIDE SEQUENCE</scope>
    <source>
        <strain evidence="1">CGMCC 1.15290</strain>
    </source>
</reference>
<dbReference type="EMBL" id="BMIB01000003">
    <property type="protein sequence ID" value="GGH73497.1"/>
    <property type="molecule type" value="Genomic_DNA"/>
</dbReference>
<organism evidence="1 2">
    <name type="scientific">Filimonas zeae</name>
    <dbReference type="NCBI Taxonomy" id="1737353"/>
    <lineage>
        <taxon>Bacteria</taxon>
        <taxon>Pseudomonadati</taxon>
        <taxon>Bacteroidota</taxon>
        <taxon>Chitinophagia</taxon>
        <taxon>Chitinophagales</taxon>
        <taxon>Chitinophagaceae</taxon>
        <taxon>Filimonas</taxon>
    </lineage>
</organism>
<name>A0A917J184_9BACT</name>
<protein>
    <submittedName>
        <fullName evidence="1">Uncharacterized protein</fullName>
    </submittedName>
</protein>
<reference evidence="1" key="2">
    <citation type="submission" date="2020-09" db="EMBL/GenBank/DDBJ databases">
        <authorList>
            <person name="Sun Q."/>
            <person name="Zhou Y."/>
        </authorList>
    </citation>
    <scope>NUCLEOTIDE SEQUENCE</scope>
    <source>
        <strain evidence="1">CGMCC 1.15290</strain>
    </source>
</reference>
<sequence length="128" mass="15437">MKVSSINIRHWNSAYSDWTRALRFYKEETVILRHRLQDIASKNTWQDILSQVEHFENQFVLHTEAIEKLLHNIRQNVVAIGKEAENYVGFIDNKLSAQLSKLEDQYITEERLWLELRQSFHRFCAEWM</sequence>